<reference evidence="7" key="2">
    <citation type="submission" date="2023-06" db="EMBL/GenBank/DDBJ databases">
        <authorList>
            <consortium name="Lawrence Berkeley National Laboratory"/>
            <person name="Haridas S."/>
            <person name="Hensen N."/>
            <person name="Bonometti L."/>
            <person name="Westerberg I."/>
            <person name="Brannstrom I.O."/>
            <person name="Guillou S."/>
            <person name="Cros-Aarteil S."/>
            <person name="Calhoun S."/>
            <person name="Kuo A."/>
            <person name="Mondo S."/>
            <person name="Pangilinan J."/>
            <person name="Riley R."/>
            <person name="Labutti K."/>
            <person name="Andreopoulos B."/>
            <person name="Lipzen A."/>
            <person name="Chen C."/>
            <person name="Yanf M."/>
            <person name="Daum C."/>
            <person name="Ng V."/>
            <person name="Clum A."/>
            <person name="Steindorff A."/>
            <person name="Ohm R."/>
            <person name="Martin F."/>
            <person name="Silar P."/>
            <person name="Natvig D."/>
            <person name="Lalanne C."/>
            <person name="Gautier V."/>
            <person name="Ament-Velasquez S.L."/>
            <person name="Kruys A."/>
            <person name="Hutchinson M.I."/>
            <person name="Powell A.J."/>
            <person name="Barry K."/>
            <person name="Miller A.N."/>
            <person name="Grigoriev I.V."/>
            <person name="Debuchy R."/>
            <person name="Gladieux P."/>
            <person name="Thoren M.H."/>
            <person name="Johannesson H."/>
        </authorList>
    </citation>
    <scope>NUCLEOTIDE SEQUENCE</scope>
    <source>
        <strain evidence="7">CBS 168.71</strain>
    </source>
</reference>
<gene>
    <name evidence="7" type="ORF">B0H64DRAFT_114016</name>
</gene>
<proteinExistence type="inferred from homology"/>
<evidence type="ECO:0000256" key="2">
    <source>
        <dbReference type="ARBA" id="ARBA00004584"/>
    </source>
</evidence>
<dbReference type="Proteomes" id="UP001278766">
    <property type="component" value="Unassembled WGS sequence"/>
</dbReference>
<evidence type="ECO:0000256" key="1">
    <source>
        <dbReference type="ARBA" id="ARBA00004123"/>
    </source>
</evidence>
<dbReference type="PANTHER" id="PTHR48208:SF2">
    <property type="entry name" value="CENTROMERE PROTEIN I"/>
    <property type="match status" value="1"/>
</dbReference>
<keyword evidence="4" id="KW-0158">Chromosome</keyword>
<dbReference type="CDD" id="cd22647">
    <property type="entry name" value="CTF3_NTD_HEAT"/>
    <property type="match status" value="1"/>
</dbReference>
<comment type="subcellular location">
    <subcellularLocation>
        <location evidence="2">Chromosome</location>
        <location evidence="2">Centromere</location>
    </subcellularLocation>
    <subcellularLocation>
        <location evidence="1">Nucleus</location>
    </subcellularLocation>
</comment>
<dbReference type="RefSeq" id="XP_062660445.1">
    <property type="nucleotide sequence ID" value="XM_062797836.1"/>
</dbReference>
<evidence type="ECO:0000256" key="6">
    <source>
        <dbReference type="ARBA" id="ARBA00023328"/>
    </source>
</evidence>
<evidence type="ECO:0000313" key="7">
    <source>
        <dbReference type="EMBL" id="KAK3296931.1"/>
    </source>
</evidence>
<accession>A0AAE0HJU7</accession>
<protein>
    <submittedName>
        <fullName evidence="7">Mis6-domain-containing protein</fullName>
    </submittedName>
</protein>
<dbReference type="Pfam" id="PF07778">
    <property type="entry name" value="CENP-I"/>
    <property type="match status" value="2"/>
</dbReference>
<dbReference type="EMBL" id="JAUEPN010000003">
    <property type="protein sequence ID" value="KAK3296931.1"/>
    <property type="molecule type" value="Genomic_DNA"/>
</dbReference>
<evidence type="ECO:0000256" key="3">
    <source>
        <dbReference type="ARBA" id="ARBA00005470"/>
    </source>
</evidence>
<dbReference type="PANTHER" id="PTHR48208">
    <property type="entry name" value="CENTROMERE PROTEIN I"/>
    <property type="match status" value="1"/>
</dbReference>
<name>A0AAE0HJU7_9PEZI</name>
<dbReference type="AlphaFoldDB" id="A0AAE0HJU7"/>
<keyword evidence="6" id="KW-0137">Centromere</keyword>
<evidence type="ECO:0000313" key="8">
    <source>
        <dbReference type="Proteomes" id="UP001278766"/>
    </source>
</evidence>
<dbReference type="GO" id="GO:0005634">
    <property type="term" value="C:nucleus"/>
    <property type="evidence" value="ECO:0007669"/>
    <property type="project" value="UniProtKB-SubCell"/>
</dbReference>
<organism evidence="7 8">
    <name type="scientific">Chaetomium fimeti</name>
    <dbReference type="NCBI Taxonomy" id="1854472"/>
    <lineage>
        <taxon>Eukaryota</taxon>
        <taxon>Fungi</taxon>
        <taxon>Dikarya</taxon>
        <taxon>Ascomycota</taxon>
        <taxon>Pezizomycotina</taxon>
        <taxon>Sordariomycetes</taxon>
        <taxon>Sordariomycetidae</taxon>
        <taxon>Sordariales</taxon>
        <taxon>Chaetomiaceae</taxon>
        <taxon>Chaetomium</taxon>
    </lineage>
</organism>
<comment type="similarity">
    <text evidence="3">Belongs to the CENP-I/CTF3 family.</text>
</comment>
<reference evidence="7" key="1">
    <citation type="journal article" date="2023" name="Mol. Phylogenet. Evol.">
        <title>Genome-scale phylogeny and comparative genomics of the fungal order Sordariales.</title>
        <authorList>
            <person name="Hensen N."/>
            <person name="Bonometti L."/>
            <person name="Westerberg I."/>
            <person name="Brannstrom I.O."/>
            <person name="Guillou S."/>
            <person name="Cros-Aarteil S."/>
            <person name="Calhoun S."/>
            <person name="Haridas S."/>
            <person name="Kuo A."/>
            <person name="Mondo S."/>
            <person name="Pangilinan J."/>
            <person name="Riley R."/>
            <person name="LaButti K."/>
            <person name="Andreopoulos B."/>
            <person name="Lipzen A."/>
            <person name="Chen C."/>
            <person name="Yan M."/>
            <person name="Daum C."/>
            <person name="Ng V."/>
            <person name="Clum A."/>
            <person name="Steindorff A."/>
            <person name="Ohm R.A."/>
            <person name="Martin F."/>
            <person name="Silar P."/>
            <person name="Natvig D.O."/>
            <person name="Lalanne C."/>
            <person name="Gautier V."/>
            <person name="Ament-Velasquez S.L."/>
            <person name="Kruys A."/>
            <person name="Hutchinson M.I."/>
            <person name="Powell A.J."/>
            <person name="Barry K."/>
            <person name="Miller A.N."/>
            <person name="Grigoriev I.V."/>
            <person name="Debuchy R."/>
            <person name="Gladieux P."/>
            <person name="Hiltunen Thoren M."/>
            <person name="Johannesson H."/>
        </authorList>
    </citation>
    <scope>NUCLEOTIDE SEQUENCE</scope>
    <source>
        <strain evidence="7">CBS 168.71</strain>
    </source>
</reference>
<dbReference type="GeneID" id="87834784"/>
<dbReference type="GO" id="GO:0000939">
    <property type="term" value="C:inner kinetochore"/>
    <property type="evidence" value="ECO:0007669"/>
    <property type="project" value="TreeGrafter"/>
</dbReference>
<sequence>MSSAGSDDLDGLIGDLEEASKVPAKRRGTSIKSTVETTTSLLYDRGALPEELARLVDLLTVRNHLDQASLGAIVRNLYPSGKVGDEVVLRFVGALGHGQLKPSLPLQALLLRWIVMVYHLLENPAILSQSYGVLFNLLDTAAIRPQLCHLLALVTRRKHVRPFRIQGILGLSRQTGGDHNLTGLLRVFKNYYPEIIVGDITKGRAASFKHPDPQWRAKLDEIQHQRSERHDDGGIRNGFAVNHLFGRRLQGAKALLPTVHTMHAQETSVTLEEIDNAESFVKKLERIELPTQLVAVLADPLLQKFLLLRPNAEASSRISNWLMACLGDVASGDADSEIFLDMVDVIHDYAVATKTLPPILLTFFAQFLDTWNGVDKRDIVLESLSFIPMMEFKELHKILRALQQAVLDNTAVAQVAILKFYTLLLQRWTIILEVTNRAASLPVAAVPTLIIHVNELALTITQTSPTVSTYLHILDFYKAAATLYSKTKLLPHIDIVNPPPLLVYLLYFSPSLAVVSRLCGILATYKRAWEIVMSPAVKRPVTDLEQRQIRVFNGFLMDICNCLWRGRAFSTTDANAQGCRIQEPVKAALGAYIHAADSDLSLEVAFGLSHSPLLCLLSASYVQQLEEDEMEDLRARHAGPVTQRSLGRLAKRGGLDLSWQDYRAGVLSYLEAKGFPGIFELIRSTMKNVTRAEGTATGQ</sequence>
<dbReference type="GO" id="GO:0034080">
    <property type="term" value="P:CENP-A containing chromatin assembly"/>
    <property type="evidence" value="ECO:0007669"/>
    <property type="project" value="TreeGrafter"/>
</dbReference>
<evidence type="ECO:0000256" key="4">
    <source>
        <dbReference type="ARBA" id="ARBA00022454"/>
    </source>
</evidence>
<dbReference type="GO" id="GO:0000070">
    <property type="term" value="P:mitotic sister chromatid segregation"/>
    <property type="evidence" value="ECO:0007669"/>
    <property type="project" value="TreeGrafter"/>
</dbReference>
<keyword evidence="5" id="KW-0539">Nucleus</keyword>
<comment type="caution">
    <text evidence="7">The sequence shown here is derived from an EMBL/GenBank/DDBJ whole genome shotgun (WGS) entry which is preliminary data.</text>
</comment>
<dbReference type="InterPro" id="IPR012485">
    <property type="entry name" value="CENP-I"/>
</dbReference>
<evidence type="ECO:0000256" key="5">
    <source>
        <dbReference type="ARBA" id="ARBA00023242"/>
    </source>
</evidence>
<keyword evidence="8" id="KW-1185">Reference proteome</keyword>